<feature type="compositionally biased region" description="Basic residues" evidence="1">
    <location>
        <begin position="115"/>
        <end position="124"/>
    </location>
</feature>
<dbReference type="GeneID" id="25560129"/>
<evidence type="ECO:0000313" key="2">
    <source>
        <dbReference type="EMBL" id="KNC46197.1"/>
    </source>
</evidence>
<accession>A0A0L0D1R2</accession>
<dbReference type="RefSeq" id="XP_013763172.1">
    <property type="nucleotide sequence ID" value="XM_013907718.1"/>
</dbReference>
<gene>
    <name evidence="2" type="ORF">AMSG_00316</name>
</gene>
<evidence type="ECO:0000313" key="3">
    <source>
        <dbReference type="Proteomes" id="UP000054408"/>
    </source>
</evidence>
<organism evidence="2 3">
    <name type="scientific">Thecamonas trahens ATCC 50062</name>
    <dbReference type="NCBI Taxonomy" id="461836"/>
    <lineage>
        <taxon>Eukaryota</taxon>
        <taxon>Apusozoa</taxon>
        <taxon>Apusomonadida</taxon>
        <taxon>Apusomonadidae</taxon>
        <taxon>Thecamonas</taxon>
    </lineage>
</organism>
<proteinExistence type="predicted"/>
<sequence length="124" mass="13138">MAAAPEDADWVAPPTSPATEPTSHRDSATHHVAHLATALISIIANSPHKAFQSQALELIDAMRGESQPADLPRTTVLITRLTAAAEAEAASAAARRARREARASAKREASCTASTRKRKRAAHN</sequence>
<evidence type="ECO:0000256" key="1">
    <source>
        <dbReference type="SAM" id="MobiDB-lite"/>
    </source>
</evidence>
<feature type="compositionally biased region" description="Basic and acidic residues" evidence="1">
    <location>
        <begin position="100"/>
        <end position="109"/>
    </location>
</feature>
<protein>
    <submittedName>
        <fullName evidence="2">Uncharacterized protein</fullName>
    </submittedName>
</protein>
<keyword evidence="3" id="KW-1185">Reference proteome</keyword>
<dbReference type="EMBL" id="GL349433">
    <property type="protein sequence ID" value="KNC46197.1"/>
    <property type="molecule type" value="Genomic_DNA"/>
</dbReference>
<name>A0A0L0D1R2_THETB</name>
<reference evidence="2 3" key="1">
    <citation type="submission" date="2010-05" db="EMBL/GenBank/DDBJ databases">
        <title>The Genome Sequence of Thecamonas trahens ATCC 50062.</title>
        <authorList>
            <consortium name="The Broad Institute Genome Sequencing Platform"/>
            <person name="Russ C."/>
            <person name="Cuomo C."/>
            <person name="Shea T."/>
            <person name="Young S.K."/>
            <person name="Zeng Q."/>
            <person name="Koehrsen M."/>
            <person name="Haas B."/>
            <person name="Borodovsky M."/>
            <person name="Guigo R."/>
            <person name="Alvarado L."/>
            <person name="Berlin A."/>
            <person name="Bochicchio J."/>
            <person name="Borenstein D."/>
            <person name="Chapman S."/>
            <person name="Chen Z."/>
            <person name="Freedman E."/>
            <person name="Gellesch M."/>
            <person name="Goldberg J."/>
            <person name="Griggs A."/>
            <person name="Gujja S."/>
            <person name="Heilman E."/>
            <person name="Heiman D."/>
            <person name="Hepburn T."/>
            <person name="Howarth C."/>
            <person name="Jen D."/>
            <person name="Larson L."/>
            <person name="Mehta T."/>
            <person name="Park D."/>
            <person name="Pearson M."/>
            <person name="Roberts A."/>
            <person name="Saif S."/>
            <person name="Shenoy N."/>
            <person name="Sisk P."/>
            <person name="Stolte C."/>
            <person name="Sykes S."/>
            <person name="Thomson T."/>
            <person name="Walk T."/>
            <person name="White J."/>
            <person name="Yandava C."/>
            <person name="Burger G."/>
            <person name="Gray M.W."/>
            <person name="Holland P.W.H."/>
            <person name="King N."/>
            <person name="Lang F.B.F."/>
            <person name="Roger A.J."/>
            <person name="Ruiz-Trillo I."/>
            <person name="Lander E."/>
            <person name="Nusbaum C."/>
        </authorList>
    </citation>
    <scope>NUCLEOTIDE SEQUENCE [LARGE SCALE GENOMIC DNA]</scope>
    <source>
        <strain evidence="2 3">ATCC 50062</strain>
    </source>
</reference>
<dbReference type="Proteomes" id="UP000054408">
    <property type="component" value="Unassembled WGS sequence"/>
</dbReference>
<feature type="region of interest" description="Disordered" evidence="1">
    <location>
        <begin position="1"/>
        <end position="29"/>
    </location>
</feature>
<feature type="region of interest" description="Disordered" evidence="1">
    <location>
        <begin position="89"/>
        <end position="124"/>
    </location>
</feature>
<dbReference type="AlphaFoldDB" id="A0A0L0D1R2"/>